<dbReference type="InterPro" id="IPR036271">
    <property type="entry name" value="Tet_transcr_reg_TetR-rel_C_sf"/>
</dbReference>
<evidence type="ECO:0000313" key="6">
    <source>
        <dbReference type="EMBL" id="MBK4737275.1"/>
    </source>
</evidence>
<dbReference type="Proteomes" id="UP000622890">
    <property type="component" value="Unassembled WGS sequence"/>
</dbReference>
<organism evidence="6 7">
    <name type="scientific">Noviherbaspirillum pedocola</name>
    <dbReference type="NCBI Taxonomy" id="2801341"/>
    <lineage>
        <taxon>Bacteria</taxon>
        <taxon>Pseudomonadati</taxon>
        <taxon>Pseudomonadota</taxon>
        <taxon>Betaproteobacteria</taxon>
        <taxon>Burkholderiales</taxon>
        <taxon>Oxalobacteraceae</taxon>
        <taxon>Noviherbaspirillum</taxon>
    </lineage>
</organism>
<protein>
    <submittedName>
        <fullName evidence="6">TetR/AcrR family transcriptional regulator</fullName>
    </submittedName>
</protein>
<gene>
    <name evidence="6" type="ORF">JJB74_21855</name>
</gene>
<reference evidence="6" key="1">
    <citation type="submission" date="2021-01" db="EMBL/GenBank/DDBJ databases">
        <title>Genome sequence of strain Noviherbaspirillum sp. DKR-6.</title>
        <authorList>
            <person name="Chaudhary D.K."/>
        </authorList>
    </citation>
    <scope>NUCLEOTIDE SEQUENCE</scope>
    <source>
        <strain evidence="6">DKR-6</strain>
    </source>
</reference>
<evidence type="ECO:0000256" key="3">
    <source>
        <dbReference type="ARBA" id="ARBA00023163"/>
    </source>
</evidence>
<dbReference type="SUPFAM" id="SSF48498">
    <property type="entry name" value="Tetracyclin repressor-like, C-terminal domain"/>
    <property type="match status" value="1"/>
</dbReference>
<evidence type="ECO:0000259" key="5">
    <source>
        <dbReference type="PROSITE" id="PS50977"/>
    </source>
</evidence>
<keyword evidence="7" id="KW-1185">Reference proteome</keyword>
<dbReference type="PANTHER" id="PTHR47506">
    <property type="entry name" value="TRANSCRIPTIONAL REGULATORY PROTEIN"/>
    <property type="match status" value="1"/>
</dbReference>
<dbReference type="RefSeq" id="WP_200595435.1">
    <property type="nucleotide sequence ID" value="NZ_JAEPBG010000011.1"/>
</dbReference>
<accession>A0A934W886</accession>
<dbReference type="Pfam" id="PF00440">
    <property type="entry name" value="TetR_N"/>
    <property type="match status" value="1"/>
</dbReference>
<dbReference type="PANTHER" id="PTHR47506:SF10">
    <property type="entry name" value="TRANSCRIPTIONAL REGULATORY PROTEIN"/>
    <property type="match status" value="1"/>
</dbReference>
<dbReference type="GO" id="GO:0003677">
    <property type="term" value="F:DNA binding"/>
    <property type="evidence" value="ECO:0007669"/>
    <property type="project" value="UniProtKB-UniRule"/>
</dbReference>
<evidence type="ECO:0000313" key="7">
    <source>
        <dbReference type="Proteomes" id="UP000622890"/>
    </source>
</evidence>
<keyword evidence="2 4" id="KW-0238">DNA-binding</keyword>
<dbReference type="EMBL" id="JAEPBG010000011">
    <property type="protein sequence ID" value="MBK4737275.1"/>
    <property type="molecule type" value="Genomic_DNA"/>
</dbReference>
<feature type="domain" description="HTH tetR-type" evidence="5">
    <location>
        <begin position="6"/>
        <end position="66"/>
    </location>
</feature>
<dbReference type="InterPro" id="IPR009057">
    <property type="entry name" value="Homeodomain-like_sf"/>
</dbReference>
<proteinExistence type="predicted"/>
<dbReference type="Gene3D" id="1.10.10.60">
    <property type="entry name" value="Homeodomain-like"/>
    <property type="match status" value="1"/>
</dbReference>
<dbReference type="InterPro" id="IPR001647">
    <property type="entry name" value="HTH_TetR"/>
</dbReference>
<keyword evidence="1" id="KW-0805">Transcription regulation</keyword>
<keyword evidence="3" id="KW-0804">Transcription</keyword>
<sequence>MGRPQAFDSNAAIEAAMSVFWDRGVHRTNVDDLLAATGLARSSLYNSFGGKQALFEQAIARYVEQQVGQLHRMFQGRSLKDGLQRLFDMAVEDNYGDKGCLLVNSASGLMPGEPTDQEFLRTAFEKIFSMLAQYVRVAQKNQELSEHLAEQAPEDIVAMICSTLSGLRIFHKTGMPKAKLKKAAQLALAGMFLK</sequence>
<feature type="DNA-binding region" description="H-T-H motif" evidence="4">
    <location>
        <begin position="29"/>
        <end position="48"/>
    </location>
</feature>
<dbReference type="PROSITE" id="PS50977">
    <property type="entry name" value="HTH_TETR_2"/>
    <property type="match status" value="1"/>
</dbReference>
<name>A0A934W886_9BURK</name>
<evidence type="ECO:0000256" key="1">
    <source>
        <dbReference type="ARBA" id="ARBA00023015"/>
    </source>
</evidence>
<evidence type="ECO:0000256" key="2">
    <source>
        <dbReference type="ARBA" id="ARBA00023125"/>
    </source>
</evidence>
<dbReference type="PRINTS" id="PR00455">
    <property type="entry name" value="HTHTETR"/>
</dbReference>
<dbReference type="SUPFAM" id="SSF46689">
    <property type="entry name" value="Homeodomain-like"/>
    <property type="match status" value="1"/>
</dbReference>
<evidence type="ECO:0000256" key="4">
    <source>
        <dbReference type="PROSITE-ProRule" id="PRU00335"/>
    </source>
</evidence>
<dbReference type="AlphaFoldDB" id="A0A934W886"/>
<dbReference type="Gene3D" id="1.10.357.10">
    <property type="entry name" value="Tetracycline Repressor, domain 2"/>
    <property type="match status" value="1"/>
</dbReference>
<comment type="caution">
    <text evidence="6">The sequence shown here is derived from an EMBL/GenBank/DDBJ whole genome shotgun (WGS) entry which is preliminary data.</text>
</comment>